<feature type="transmembrane region" description="Helical" evidence="5">
    <location>
        <begin position="92"/>
        <end position="109"/>
    </location>
</feature>
<reference evidence="7 8" key="1">
    <citation type="journal article" date="2016" name="Nat. Commun.">
        <title>Thousands of microbial genomes shed light on interconnected biogeochemical processes in an aquifer system.</title>
        <authorList>
            <person name="Anantharaman K."/>
            <person name="Brown C.T."/>
            <person name="Hug L.A."/>
            <person name="Sharon I."/>
            <person name="Castelle C.J."/>
            <person name="Probst A.J."/>
            <person name="Thomas B.C."/>
            <person name="Singh A."/>
            <person name="Wilkins M.J."/>
            <person name="Karaoz U."/>
            <person name="Brodie E.L."/>
            <person name="Williams K.H."/>
            <person name="Hubbard S.S."/>
            <person name="Banfield J.F."/>
        </authorList>
    </citation>
    <scope>NUCLEOTIDE SEQUENCE [LARGE SCALE GENOMIC DNA]</scope>
</reference>
<feature type="transmembrane region" description="Helical" evidence="5">
    <location>
        <begin position="234"/>
        <end position="252"/>
    </location>
</feature>
<keyword evidence="2 5" id="KW-0812">Transmembrane</keyword>
<feature type="transmembrane region" description="Helical" evidence="5">
    <location>
        <begin position="281"/>
        <end position="297"/>
    </location>
</feature>
<proteinExistence type="predicted"/>
<feature type="transmembrane region" description="Helical" evidence="5">
    <location>
        <begin position="445"/>
        <end position="464"/>
    </location>
</feature>
<feature type="transmembrane region" description="Helical" evidence="5">
    <location>
        <begin position="179"/>
        <end position="196"/>
    </location>
</feature>
<feature type="domain" description="O-antigen ligase-related" evidence="6">
    <location>
        <begin position="266"/>
        <end position="427"/>
    </location>
</feature>
<keyword evidence="4 5" id="KW-0472">Membrane</keyword>
<feature type="transmembrane region" description="Helical" evidence="5">
    <location>
        <begin position="69"/>
        <end position="86"/>
    </location>
</feature>
<feature type="transmembrane region" description="Helical" evidence="5">
    <location>
        <begin position="12"/>
        <end position="35"/>
    </location>
</feature>
<dbReference type="Pfam" id="PF04932">
    <property type="entry name" value="Wzy_C"/>
    <property type="match status" value="1"/>
</dbReference>
<dbReference type="Proteomes" id="UP000177187">
    <property type="component" value="Unassembled WGS sequence"/>
</dbReference>
<evidence type="ECO:0000256" key="1">
    <source>
        <dbReference type="ARBA" id="ARBA00004141"/>
    </source>
</evidence>
<evidence type="ECO:0000313" key="7">
    <source>
        <dbReference type="EMBL" id="OGD78881.1"/>
    </source>
</evidence>
<dbReference type="PANTHER" id="PTHR37422">
    <property type="entry name" value="TEICHURONIC ACID BIOSYNTHESIS PROTEIN TUAE"/>
    <property type="match status" value="1"/>
</dbReference>
<evidence type="ECO:0000313" key="8">
    <source>
        <dbReference type="Proteomes" id="UP000177187"/>
    </source>
</evidence>
<comment type="caution">
    <text evidence="7">The sequence shown here is derived from an EMBL/GenBank/DDBJ whole genome shotgun (WGS) entry which is preliminary data.</text>
</comment>
<name>A0A1F5FH12_9BACT</name>
<dbReference type="AlphaFoldDB" id="A0A1F5FH12"/>
<feature type="transmembrane region" description="Helical" evidence="5">
    <location>
        <begin position="129"/>
        <end position="147"/>
    </location>
</feature>
<dbReference type="EMBL" id="MFAF01000022">
    <property type="protein sequence ID" value="OGD78881.1"/>
    <property type="molecule type" value="Genomic_DNA"/>
</dbReference>
<feature type="transmembrane region" description="Helical" evidence="5">
    <location>
        <begin position="304"/>
        <end position="324"/>
    </location>
</feature>
<evidence type="ECO:0000256" key="2">
    <source>
        <dbReference type="ARBA" id="ARBA00022692"/>
    </source>
</evidence>
<dbReference type="STRING" id="1817816.A2Y64_08595"/>
<evidence type="ECO:0000256" key="3">
    <source>
        <dbReference type="ARBA" id="ARBA00022989"/>
    </source>
</evidence>
<feature type="transmembrane region" description="Helical" evidence="5">
    <location>
        <begin position="41"/>
        <end position="62"/>
    </location>
</feature>
<feature type="transmembrane region" description="Helical" evidence="5">
    <location>
        <begin position="470"/>
        <end position="494"/>
    </location>
</feature>
<feature type="transmembrane region" description="Helical" evidence="5">
    <location>
        <begin position="153"/>
        <end position="170"/>
    </location>
</feature>
<evidence type="ECO:0000256" key="4">
    <source>
        <dbReference type="ARBA" id="ARBA00023136"/>
    </source>
</evidence>
<feature type="transmembrane region" description="Helical" evidence="5">
    <location>
        <begin position="410"/>
        <end position="433"/>
    </location>
</feature>
<keyword evidence="3 5" id="KW-1133">Transmembrane helix</keyword>
<gene>
    <name evidence="7" type="ORF">A2Y64_08595</name>
</gene>
<sequence>MSELELKERHPIYRFAGWAGLVLLCILVAVTFAYFAYTRRFMIGLLGVAALIVPAALFLVFAHEKARLWWARIMVALMPLGLLFRFDTGEFHLTPALFMFLVNLFVIVLDKLQGYEGEKPKPTPLAKPLGVWLVTIIFSTLVSRFAVHGVLELIPLLLASTVYVYVRLYIRDERELESLIKAFTVGACYSLGSGYFELVKGVTYTADLSRESQSITMYSDVFRVDGSFYGPNSFVYFSASCAILYGVMFFYWRKWRWKIFSLGLALSGAVLSIFTYSRGGVVGLAAGILFVILALPPPKKRRSLYLVVIPLALAVAIGVAIPVLGEQSRGTGLVDPQEMQEVAVSTESAGQVADLISSLARPIMWYWSFEFWKKSPVWGIGHSNFEGYFNLVMPDMFRMFGFYPRHPHNIFIYALLSTGLIGLACLLVIVGKLTRYTFSGIRHRGTFIGYLSIALGGVWLLTFIQGLVDAVFVLPLTLSLAGFFFFFLASSTFVMEAVKERRAREN</sequence>
<comment type="subcellular location">
    <subcellularLocation>
        <location evidence="1">Membrane</location>
        <topology evidence="1">Multi-pass membrane protein</topology>
    </subcellularLocation>
</comment>
<dbReference type="PANTHER" id="PTHR37422:SF13">
    <property type="entry name" value="LIPOPOLYSACCHARIDE BIOSYNTHESIS PROTEIN PA4999-RELATED"/>
    <property type="match status" value="1"/>
</dbReference>
<dbReference type="InterPro" id="IPR007016">
    <property type="entry name" value="O-antigen_ligase-rel_domated"/>
</dbReference>
<organism evidence="7 8">
    <name type="scientific">Candidatus Coatesbacteria bacterium RBG_13_66_14</name>
    <dbReference type="NCBI Taxonomy" id="1817816"/>
    <lineage>
        <taxon>Bacteria</taxon>
        <taxon>Candidatus Coatesiibacteriota</taxon>
    </lineage>
</organism>
<evidence type="ECO:0000259" key="6">
    <source>
        <dbReference type="Pfam" id="PF04932"/>
    </source>
</evidence>
<protein>
    <recommendedName>
        <fullName evidence="6">O-antigen ligase-related domain-containing protein</fullName>
    </recommendedName>
</protein>
<feature type="transmembrane region" description="Helical" evidence="5">
    <location>
        <begin position="259"/>
        <end position="275"/>
    </location>
</feature>
<evidence type="ECO:0000256" key="5">
    <source>
        <dbReference type="SAM" id="Phobius"/>
    </source>
</evidence>
<accession>A0A1F5FH12</accession>
<dbReference type="InterPro" id="IPR051533">
    <property type="entry name" value="WaaL-like"/>
</dbReference>
<dbReference type="GO" id="GO:0016020">
    <property type="term" value="C:membrane"/>
    <property type="evidence" value="ECO:0007669"/>
    <property type="project" value="UniProtKB-SubCell"/>
</dbReference>